<evidence type="ECO:0000313" key="2">
    <source>
        <dbReference type="Proteomes" id="UP001208689"/>
    </source>
</evidence>
<dbReference type="Proteomes" id="UP001208689">
    <property type="component" value="Chromosome"/>
</dbReference>
<reference evidence="1" key="1">
    <citation type="submission" date="2022-09" db="EMBL/GenBank/DDBJ databases">
        <title>Actin cytoskeleton and complex cell architecture in an #Asgard archaeon.</title>
        <authorList>
            <person name="Ponce Toledo R.I."/>
            <person name="Schleper C."/>
            <person name="Rodrigues Oliveira T."/>
            <person name="Wollweber F."/>
            <person name="Xu J."/>
            <person name="Rittmann S."/>
            <person name="Klingl A."/>
            <person name="Pilhofer M."/>
        </authorList>
    </citation>
    <scope>NUCLEOTIDE SEQUENCE</scope>
    <source>
        <strain evidence="1">B-35</strain>
    </source>
</reference>
<name>A0ABY6I2M5_9ARCH</name>
<accession>A0ABY6I2M5</accession>
<dbReference type="EMBL" id="CP104013">
    <property type="protein sequence ID" value="UYP48802.1"/>
    <property type="molecule type" value="Genomic_DNA"/>
</dbReference>
<sequence>MDYTHLYYSPYRVHSRTTWLKFIQACKRIYRKMPRYSYTAAPEYWRSPLFLDGDYQYKKPKFNSRMVVFGGGDGTQRYYDDDDQEWYNRDSHDLAMDPLEILRVKPLCLTIDICDIVNTGRRPYGMMVEACLILYRYFFPEVVLCFSGQEGDWDQAIGLISENFDISFDTRLNYIPFPSFETMQNYQESLWIEDCLIQIFEKILQNSKLDPMEHNFIRIYANLSFRDFLERRLHQDKRIKEDISHLDKNNAINIENGFFIIR</sequence>
<evidence type="ECO:0000313" key="1">
    <source>
        <dbReference type="EMBL" id="UYP48802.1"/>
    </source>
</evidence>
<protein>
    <submittedName>
        <fullName evidence="1">Uncharacterized protein</fullName>
    </submittedName>
</protein>
<organism evidence="1 2">
    <name type="scientific">Candidatus Lokiarchaeum ossiferum</name>
    <dbReference type="NCBI Taxonomy" id="2951803"/>
    <lineage>
        <taxon>Archaea</taxon>
        <taxon>Promethearchaeati</taxon>
        <taxon>Promethearchaeota</taxon>
        <taxon>Promethearchaeia</taxon>
        <taxon>Promethearchaeales</taxon>
        <taxon>Promethearchaeaceae</taxon>
        <taxon>Candidatus Lokiarchaeum</taxon>
    </lineage>
</organism>
<proteinExistence type="predicted"/>
<keyword evidence="2" id="KW-1185">Reference proteome</keyword>
<gene>
    <name evidence="1" type="ORF">NEF87_005087</name>
</gene>